<feature type="chain" id="PRO_5045458290" evidence="10">
    <location>
        <begin position="20"/>
        <end position="517"/>
    </location>
</feature>
<keyword evidence="5" id="KW-0812">Transmembrane</keyword>
<feature type="signal peptide" evidence="10">
    <location>
        <begin position="1"/>
        <end position="19"/>
    </location>
</feature>
<dbReference type="InterPro" id="IPR003423">
    <property type="entry name" value="OMP_efflux"/>
</dbReference>
<comment type="subcellular location">
    <subcellularLocation>
        <location evidence="1">Cell outer membrane</location>
    </subcellularLocation>
</comment>
<dbReference type="Gene3D" id="1.20.1600.10">
    <property type="entry name" value="Outer membrane efflux proteins (OEP)"/>
    <property type="match status" value="1"/>
</dbReference>
<dbReference type="InterPro" id="IPR010130">
    <property type="entry name" value="T1SS_OMP_TolC"/>
</dbReference>
<reference evidence="12" key="1">
    <citation type="journal article" date="2019" name="Int. J. Syst. Evol. Microbiol.">
        <title>The Global Catalogue of Microorganisms (GCM) 10K type strain sequencing project: providing services to taxonomists for standard genome sequencing and annotation.</title>
        <authorList>
            <consortium name="The Broad Institute Genomics Platform"/>
            <consortium name="The Broad Institute Genome Sequencing Center for Infectious Disease"/>
            <person name="Wu L."/>
            <person name="Ma J."/>
        </authorList>
    </citation>
    <scope>NUCLEOTIDE SEQUENCE [LARGE SCALE GENOMIC DNA]</scope>
    <source>
        <strain evidence="12">DFY28</strain>
    </source>
</reference>
<dbReference type="SUPFAM" id="SSF56954">
    <property type="entry name" value="Outer membrane efflux proteins (OEP)"/>
    <property type="match status" value="1"/>
</dbReference>
<evidence type="ECO:0000256" key="7">
    <source>
        <dbReference type="ARBA" id="ARBA00023237"/>
    </source>
</evidence>
<feature type="compositionally biased region" description="Pro residues" evidence="9">
    <location>
        <begin position="502"/>
        <end position="517"/>
    </location>
</feature>
<proteinExistence type="inferred from homology"/>
<feature type="region of interest" description="Disordered" evidence="9">
    <location>
        <begin position="480"/>
        <end position="517"/>
    </location>
</feature>
<dbReference type="Pfam" id="PF02321">
    <property type="entry name" value="OEP"/>
    <property type="match status" value="2"/>
</dbReference>
<dbReference type="InterPro" id="IPR051906">
    <property type="entry name" value="TolC-like"/>
</dbReference>
<evidence type="ECO:0000256" key="3">
    <source>
        <dbReference type="ARBA" id="ARBA00022448"/>
    </source>
</evidence>
<gene>
    <name evidence="11" type="ORF">ACFSC0_18215</name>
</gene>
<protein>
    <submittedName>
        <fullName evidence="11">TolC family outer membrane protein</fullName>
    </submittedName>
</protein>
<evidence type="ECO:0000256" key="1">
    <source>
        <dbReference type="ARBA" id="ARBA00004442"/>
    </source>
</evidence>
<dbReference type="PANTHER" id="PTHR30026:SF22">
    <property type="entry name" value="OUTER MEMBRANE EFFLUX PROTEIN"/>
    <property type="match status" value="1"/>
</dbReference>
<evidence type="ECO:0000256" key="8">
    <source>
        <dbReference type="SAM" id="Coils"/>
    </source>
</evidence>
<keyword evidence="7" id="KW-0998">Cell outer membrane</keyword>
<name>A0ABW4N5D5_9CAUL</name>
<dbReference type="RefSeq" id="WP_377284177.1">
    <property type="nucleotide sequence ID" value="NZ_JBHRSI010000013.1"/>
</dbReference>
<keyword evidence="8" id="KW-0175">Coiled coil</keyword>
<dbReference type="NCBIfam" id="TIGR01844">
    <property type="entry name" value="type_I_sec_TolC"/>
    <property type="match status" value="1"/>
</dbReference>
<keyword evidence="3" id="KW-0813">Transport</keyword>
<keyword evidence="4" id="KW-1134">Transmembrane beta strand</keyword>
<sequence>MLAAVSCVIALGLTSQASAETLADAIALAYQNNPSLQAQRAAQRALDESWVQARTGWRPTLGLSSSASWQESRTPITERNGEDLDGDGRPDVLANGLPTIREQNSGSVSLRLSQPIWTGGRVAANVSAAEAEVLAGRENLRRIEQQILLNVITAYVDVRRDIEGLRIRNENVQVLERQLEESRARFEVGEITRTDVAQSEARLAAAQAQYQLAQSQLATSRANYAAVVGQNPGDLAPEPSLAALLPSDPDQVFDAVEQFNPNIRAAEYTEQASRARIAGARAERLPNVSVDASLGHSGGRLDPFDRRDYSRNVTATATVSVPLFSGGLVSSRIRQSVERNNVDRLNVEINRRTALQQATQSWNALQAARANIVSTEEQVRAARIAAEGTRQEQQVGLRTTLDVLNAEQELRAAELSQINARREEYVAATSVLGAMGRLEAQNLVAGVQIYDPETNFRKLRFTWGWVPWEEPISVIDSLLTPQPVEKPEPPAVTATPAAAGPPEAPAPAPAAPTAPGQ</sequence>
<feature type="region of interest" description="Disordered" evidence="9">
    <location>
        <begin position="62"/>
        <end position="91"/>
    </location>
</feature>
<feature type="compositionally biased region" description="Low complexity" evidence="9">
    <location>
        <begin position="491"/>
        <end position="501"/>
    </location>
</feature>
<evidence type="ECO:0000256" key="10">
    <source>
        <dbReference type="SAM" id="SignalP"/>
    </source>
</evidence>
<dbReference type="Proteomes" id="UP001597237">
    <property type="component" value="Unassembled WGS sequence"/>
</dbReference>
<comment type="caution">
    <text evidence="11">The sequence shown here is derived from an EMBL/GenBank/DDBJ whole genome shotgun (WGS) entry which is preliminary data.</text>
</comment>
<feature type="compositionally biased region" description="Basic and acidic residues" evidence="9">
    <location>
        <begin position="79"/>
        <end position="90"/>
    </location>
</feature>
<keyword evidence="12" id="KW-1185">Reference proteome</keyword>
<dbReference type="EMBL" id="JBHUEY010000006">
    <property type="protein sequence ID" value="MFD1785342.1"/>
    <property type="molecule type" value="Genomic_DNA"/>
</dbReference>
<accession>A0ABW4N5D5</accession>
<keyword evidence="6" id="KW-0472">Membrane</keyword>
<evidence type="ECO:0000256" key="4">
    <source>
        <dbReference type="ARBA" id="ARBA00022452"/>
    </source>
</evidence>
<feature type="coiled-coil region" evidence="8">
    <location>
        <begin position="126"/>
        <end position="223"/>
    </location>
</feature>
<keyword evidence="10" id="KW-0732">Signal</keyword>
<comment type="similarity">
    <text evidence="2">Belongs to the outer membrane factor (OMF) (TC 1.B.17) family.</text>
</comment>
<feature type="coiled-coil region" evidence="8">
    <location>
        <begin position="365"/>
        <end position="423"/>
    </location>
</feature>
<evidence type="ECO:0000256" key="9">
    <source>
        <dbReference type="SAM" id="MobiDB-lite"/>
    </source>
</evidence>
<evidence type="ECO:0000313" key="12">
    <source>
        <dbReference type="Proteomes" id="UP001597237"/>
    </source>
</evidence>
<evidence type="ECO:0000256" key="5">
    <source>
        <dbReference type="ARBA" id="ARBA00022692"/>
    </source>
</evidence>
<feature type="compositionally biased region" description="Polar residues" evidence="9">
    <location>
        <begin position="62"/>
        <end position="77"/>
    </location>
</feature>
<evidence type="ECO:0000256" key="6">
    <source>
        <dbReference type="ARBA" id="ARBA00023136"/>
    </source>
</evidence>
<evidence type="ECO:0000313" key="11">
    <source>
        <dbReference type="EMBL" id="MFD1785342.1"/>
    </source>
</evidence>
<dbReference type="PANTHER" id="PTHR30026">
    <property type="entry name" value="OUTER MEMBRANE PROTEIN TOLC"/>
    <property type="match status" value="1"/>
</dbReference>
<evidence type="ECO:0000256" key="2">
    <source>
        <dbReference type="ARBA" id="ARBA00007613"/>
    </source>
</evidence>
<organism evidence="11 12">
    <name type="scientific">Phenylobacterium terrae</name>
    <dbReference type="NCBI Taxonomy" id="2665495"/>
    <lineage>
        <taxon>Bacteria</taxon>
        <taxon>Pseudomonadati</taxon>
        <taxon>Pseudomonadota</taxon>
        <taxon>Alphaproteobacteria</taxon>
        <taxon>Caulobacterales</taxon>
        <taxon>Caulobacteraceae</taxon>
        <taxon>Phenylobacterium</taxon>
    </lineage>
</organism>